<dbReference type="Gene3D" id="3.60.10.10">
    <property type="entry name" value="Endonuclease/exonuclease/phosphatase"/>
    <property type="match status" value="1"/>
</dbReference>
<evidence type="ECO:0000256" key="8">
    <source>
        <dbReference type="ARBA" id="ARBA00023204"/>
    </source>
</evidence>
<keyword evidence="3" id="KW-0540">Nuclease</keyword>
<dbReference type="EMBL" id="MHRJ01000012">
    <property type="protein sequence ID" value="OHA23241.1"/>
    <property type="molecule type" value="Genomic_DNA"/>
</dbReference>
<evidence type="ECO:0000313" key="10">
    <source>
        <dbReference type="EMBL" id="OHA23241.1"/>
    </source>
</evidence>
<dbReference type="InterPro" id="IPR051547">
    <property type="entry name" value="TDP2-like"/>
</dbReference>
<dbReference type="AlphaFoldDB" id="A0A1G2MJP6"/>
<dbReference type="GO" id="GO:0006281">
    <property type="term" value="P:DNA repair"/>
    <property type="evidence" value="ECO:0007669"/>
    <property type="project" value="UniProtKB-KW"/>
</dbReference>
<proteinExistence type="predicted"/>
<evidence type="ECO:0000256" key="2">
    <source>
        <dbReference type="ARBA" id="ARBA00001946"/>
    </source>
</evidence>
<protein>
    <recommendedName>
        <fullName evidence="9">Endonuclease/exonuclease/phosphatase domain-containing protein</fullName>
    </recommendedName>
</protein>
<dbReference type="SUPFAM" id="SSF56219">
    <property type="entry name" value="DNase I-like"/>
    <property type="match status" value="1"/>
</dbReference>
<keyword evidence="5" id="KW-0227">DNA damage</keyword>
<name>A0A1G2MJP6_9BACT</name>
<keyword evidence="4" id="KW-0479">Metal-binding</keyword>
<accession>A0A1G2MJP6</accession>
<evidence type="ECO:0000256" key="3">
    <source>
        <dbReference type="ARBA" id="ARBA00022722"/>
    </source>
</evidence>
<dbReference type="GO" id="GO:0046872">
    <property type="term" value="F:metal ion binding"/>
    <property type="evidence" value="ECO:0007669"/>
    <property type="project" value="UniProtKB-KW"/>
</dbReference>
<evidence type="ECO:0000256" key="1">
    <source>
        <dbReference type="ARBA" id="ARBA00001936"/>
    </source>
</evidence>
<dbReference type="InterPro" id="IPR005135">
    <property type="entry name" value="Endo/exonuclease/phosphatase"/>
</dbReference>
<evidence type="ECO:0000256" key="4">
    <source>
        <dbReference type="ARBA" id="ARBA00022723"/>
    </source>
</evidence>
<dbReference type="PANTHER" id="PTHR15822:SF4">
    <property type="entry name" value="TYROSYL-DNA PHOSPHODIESTERASE 2"/>
    <property type="match status" value="1"/>
</dbReference>
<dbReference type="PANTHER" id="PTHR15822">
    <property type="entry name" value="TRAF AND TNF RECEPTOR-ASSOCIATED PROTEIN"/>
    <property type="match status" value="1"/>
</dbReference>
<comment type="cofactor">
    <cofactor evidence="1">
        <name>Mn(2+)</name>
        <dbReference type="ChEBI" id="CHEBI:29035"/>
    </cofactor>
</comment>
<gene>
    <name evidence="10" type="ORF">A2W52_02350</name>
</gene>
<organism evidence="10 11">
    <name type="scientific">Candidatus Taylorbacteria bacterium RIFCSPHIGHO2_02_49_25</name>
    <dbReference type="NCBI Taxonomy" id="1802305"/>
    <lineage>
        <taxon>Bacteria</taxon>
        <taxon>Candidatus Tayloriibacteriota</taxon>
    </lineage>
</organism>
<evidence type="ECO:0000256" key="7">
    <source>
        <dbReference type="ARBA" id="ARBA00022842"/>
    </source>
</evidence>
<reference evidence="10 11" key="1">
    <citation type="journal article" date="2016" name="Nat. Commun.">
        <title>Thousands of microbial genomes shed light on interconnected biogeochemical processes in an aquifer system.</title>
        <authorList>
            <person name="Anantharaman K."/>
            <person name="Brown C.T."/>
            <person name="Hug L.A."/>
            <person name="Sharon I."/>
            <person name="Castelle C.J."/>
            <person name="Probst A.J."/>
            <person name="Thomas B.C."/>
            <person name="Singh A."/>
            <person name="Wilkins M.J."/>
            <person name="Karaoz U."/>
            <person name="Brodie E.L."/>
            <person name="Williams K.H."/>
            <person name="Hubbard S.S."/>
            <person name="Banfield J.F."/>
        </authorList>
    </citation>
    <scope>NUCLEOTIDE SEQUENCE [LARGE SCALE GENOMIC DNA]</scope>
</reference>
<comment type="cofactor">
    <cofactor evidence="2">
        <name>Mg(2+)</name>
        <dbReference type="ChEBI" id="CHEBI:18420"/>
    </cofactor>
</comment>
<keyword evidence="7" id="KW-0460">Magnesium</keyword>
<evidence type="ECO:0000256" key="5">
    <source>
        <dbReference type="ARBA" id="ARBA00022763"/>
    </source>
</evidence>
<dbReference type="InterPro" id="IPR036691">
    <property type="entry name" value="Endo/exonu/phosph_ase_sf"/>
</dbReference>
<keyword evidence="8" id="KW-0234">DNA repair</keyword>
<dbReference type="GO" id="GO:0016787">
    <property type="term" value="F:hydrolase activity"/>
    <property type="evidence" value="ECO:0007669"/>
    <property type="project" value="UniProtKB-KW"/>
</dbReference>
<dbReference type="Pfam" id="PF03372">
    <property type="entry name" value="Exo_endo_phos"/>
    <property type="match status" value="1"/>
</dbReference>
<evidence type="ECO:0000313" key="11">
    <source>
        <dbReference type="Proteomes" id="UP000176493"/>
    </source>
</evidence>
<evidence type="ECO:0000256" key="6">
    <source>
        <dbReference type="ARBA" id="ARBA00022801"/>
    </source>
</evidence>
<evidence type="ECO:0000259" key="9">
    <source>
        <dbReference type="Pfam" id="PF03372"/>
    </source>
</evidence>
<dbReference type="GO" id="GO:0004518">
    <property type="term" value="F:nuclease activity"/>
    <property type="evidence" value="ECO:0007669"/>
    <property type="project" value="UniProtKB-KW"/>
</dbReference>
<keyword evidence="6" id="KW-0378">Hydrolase</keyword>
<comment type="caution">
    <text evidence="10">The sequence shown here is derived from an EMBL/GenBank/DDBJ whole genome shotgun (WGS) entry which is preliminary data.</text>
</comment>
<sequence>MEKESRLKLISLNIEIDRHLNRVISFLRKEHPDVICLQEVLERDFPKLKSAISMEGEFVAVCIPDIERVESSFEDGGTLVINEELIQRGPEGIAFFTDLPISASHVDYYHGDGREIPRWSMGQNRLLFSKTLAKGGKAYTIGATHFTWTPDGKASDEQRQDVKELLNILARFPDIVFCGDFNAPRGGEIWGKLAKNYHDNIPEEYHSSLDPKLHRAGHLDRMVDGLFSTTEYRVSDVRLVNGISDHKAVVGMAERIS</sequence>
<feature type="domain" description="Endonuclease/exonuclease/phosphatase" evidence="9">
    <location>
        <begin position="18"/>
        <end position="186"/>
    </location>
</feature>
<dbReference type="Proteomes" id="UP000176493">
    <property type="component" value="Unassembled WGS sequence"/>
</dbReference>